<dbReference type="PROSITE" id="PS50850">
    <property type="entry name" value="MFS"/>
    <property type="match status" value="1"/>
</dbReference>
<dbReference type="SUPFAM" id="SSF103473">
    <property type="entry name" value="MFS general substrate transporter"/>
    <property type="match status" value="1"/>
</dbReference>
<dbReference type="GO" id="GO:0016020">
    <property type="term" value="C:membrane"/>
    <property type="evidence" value="ECO:0007669"/>
    <property type="project" value="UniProtKB-SubCell"/>
</dbReference>
<evidence type="ECO:0000256" key="1">
    <source>
        <dbReference type="ARBA" id="ARBA00004141"/>
    </source>
</evidence>
<comment type="subcellular location">
    <subcellularLocation>
        <location evidence="1">Membrane</location>
        <topology evidence="1">Multi-pass membrane protein</topology>
    </subcellularLocation>
</comment>
<dbReference type="Ensembl" id="ENSOMET00000010964.1">
    <property type="protein sequence ID" value="ENSOMEP00000003362.1"/>
    <property type="gene ID" value="ENSOMEG00000004273.1"/>
</dbReference>
<dbReference type="GeneTree" id="ENSGT00940000163251"/>
<dbReference type="InterPro" id="IPR005829">
    <property type="entry name" value="Sugar_transporter_CS"/>
</dbReference>
<evidence type="ECO:0000256" key="5">
    <source>
        <dbReference type="SAM" id="Phobius"/>
    </source>
</evidence>
<evidence type="ECO:0000313" key="8">
    <source>
        <dbReference type="Proteomes" id="UP000261560"/>
    </source>
</evidence>
<keyword evidence="8" id="KW-1185">Reference proteome</keyword>
<dbReference type="GeneID" id="112142204"/>
<organism evidence="7 8">
    <name type="scientific">Oryzias melastigma</name>
    <name type="common">Marine medaka</name>
    <dbReference type="NCBI Taxonomy" id="30732"/>
    <lineage>
        <taxon>Eukaryota</taxon>
        <taxon>Metazoa</taxon>
        <taxon>Chordata</taxon>
        <taxon>Craniata</taxon>
        <taxon>Vertebrata</taxon>
        <taxon>Euteleostomi</taxon>
        <taxon>Actinopterygii</taxon>
        <taxon>Neopterygii</taxon>
        <taxon>Teleostei</taxon>
        <taxon>Neoteleostei</taxon>
        <taxon>Acanthomorphata</taxon>
        <taxon>Ovalentaria</taxon>
        <taxon>Atherinomorphae</taxon>
        <taxon>Beloniformes</taxon>
        <taxon>Adrianichthyidae</taxon>
        <taxon>Oryziinae</taxon>
        <taxon>Oryzias</taxon>
    </lineage>
</organism>
<dbReference type="AlphaFoldDB" id="A0A3B3BDT3"/>
<dbReference type="Pfam" id="PF07690">
    <property type="entry name" value="MFS_1"/>
    <property type="match status" value="1"/>
</dbReference>
<accession>A0A3B3BDT3</accession>
<dbReference type="Gene3D" id="1.20.1250.20">
    <property type="entry name" value="MFS general substrate transporter like domains"/>
    <property type="match status" value="1"/>
</dbReference>
<reference evidence="7" key="1">
    <citation type="submission" date="2025-08" db="UniProtKB">
        <authorList>
            <consortium name="Ensembl"/>
        </authorList>
    </citation>
    <scope>IDENTIFICATION</scope>
</reference>
<feature type="transmembrane region" description="Helical" evidence="5">
    <location>
        <begin position="487"/>
        <end position="507"/>
    </location>
</feature>
<feature type="transmembrane region" description="Helical" evidence="5">
    <location>
        <begin position="343"/>
        <end position="364"/>
    </location>
</feature>
<dbReference type="InterPro" id="IPR011701">
    <property type="entry name" value="MFS"/>
</dbReference>
<feature type="transmembrane region" description="Helical" evidence="5">
    <location>
        <begin position="258"/>
        <end position="276"/>
    </location>
</feature>
<feature type="transmembrane region" description="Helical" evidence="5">
    <location>
        <begin position="228"/>
        <end position="252"/>
    </location>
</feature>
<dbReference type="PROSITE" id="PS00216">
    <property type="entry name" value="SUGAR_TRANSPORT_1"/>
    <property type="match status" value="1"/>
</dbReference>
<evidence type="ECO:0000259" key="6">
    <source>
        <dbReference type="PROSITE" id="PS50850"/>
    </source>
</evidence>
<dbReference type="OMA" id="QWVYPNE"/>
<feature type="transmembrane region" description="Helical" evidence="5">
    <location>
        <begin position="21"/>
        <end position="42"/>
    </location>
</feature>
<dbReference type="OrthoDB" id="3936150at2759"/>
<dbReference type="RefSeq" id="XP_024121220.1">
    <property type="nucleotide sequence ID" value="XM_024265452.2"/>
</dbReference>
<reference evidence="7" key="2">
    <citation type="submission" date="2025-09" db="UniProtKB">
        <authorList>
            <consortium name="Ensembl"/>
        </authorList>
    </citation>
    <scope>IDENTIFICATION</scope>
</reference>
<feature type="domain" description="Major facilitator superfamily (MFS) profile" evidence="6">
    <location>
        <begin position="87"/>
        <end position="512"/>
    </location>
</feature>
<dbReference type="Proteomes" id="UP000261560">
    <property type="component" value="Unplaced"/>
</dbReference>
<feature type="transmembrane region" description="Helical" evidence="5">
    <location>
        <begin position="370"/>
        <end position="392"/>
    </location>
</feature>
<dbReference type="KEGG" id="oml:112142204"/>
<keyword evidence="4 5" id="KW-0472">Membrane</keyword>
<dbReference type="GO" id="GO:0022857">
    <property type="term" value="F:transmembrane transporter activity"/>
    <property type="evidence" value="ECO:0007669"/>
    <property type="project" value="InterPro"/>
</dbReference>
<dbReference type="InterPro" id="IPR020846">
    <property type="entry name" value="MFS_dom"/>
</dbReference>
<evidence type="ECO:0000256" key="4">
    <source>
        <dbReference type="ARBA" id="ARBA00023136"/>
    </source>
</evidence>
<evidence type="ECO:0000256" key="3">
    <source>
        <dbReference type="ARBA" id="ARBA00022989"/>
    </source>
</evidence>
<keyword evidence="3 5" id="KW-1133">Transmembrane helix</keyword>
<evidence type="ECO:0000313" key="7">
    <source>
        <dbReference type="Ensembl" id="ENSOMEP00000003362.1"/>
    </source>
</evidence>
<sequence>MRNYEDAVAFLGQWGRFQQTIFFVLCASIMPNGFGSFTLVFVNDIPNHHCRVPESNLTEEWQKSVIPLTVVNGKPELSKCSRYRLDLVRNLSARGFIPHKDINLTDIELEGCVDGWVYSKDIYQSTIVTEFDLVCSEQWKQPFTSTVFFIGVLLGSLFSGPLSDRFGRKPVLFATMAAQTFFTFVSVFTTTWILFVVLLFFNGLGQISNFVAALVLGAETLTGNVRVLYSSMGTCFGFAVGYMLLPLCAYFLRDWRSLLLALSVPCVAYIPLWWVLPESPRWLLSQGRTEDAEAIVKMAAKWNKVQAPRTIFESNTVEVTNTKKEHFNAFDLLRHSNIRTTTLLLCFVLFTLITGYYCLSFNTSQLHTDPYISCFISAVVEIPAYISSFIALRYFPRRLSIIASLIAGAVPLYLIQLVPEDLSSLSLSLEMLSKYSFTNGASLMFAYITELYPTMLRNTATGTTTTISRMGSCFTPFLLSLSVHYKYLPYVILATLAVVTAILALFLPESFKLPLPETIEEMHKRERKNCLCNKRNKIPSSVVPLDDCQ</sequence>
<keyword evidence="2 5" id="KW-0812">Transmembrane</keyword>
<name>A0A3B3BDT3_ORYME</name>
<dbReference type="STRING" id="30732.ENSOMEP00000003362"/>
<feature type="transmembrane region" description="Helical" evidence="5">
    <location>
        <begin position="399"/>
        <end position="418"/>
    </location>
</feature>
<dbReference type="PANTHER" id="PTHR24064">
    <property type="entry name" value="SOLUTE CARRIER FAMILY 22 MEMBER"/>
    <property type="match status" value="1"/>
</dbReference>
<protein>
    <submittedName>
        <fullName evidence="7">Solute carrier family 22 member 4-like</fullName>
    </submittedName>
</protein>
<evidence type="ECO:0000256" key="2">
    <source>
        <dbReference type="ARBA" id="ARBA00022692"/>
    </source>
</evidence>
<dbReference type="PaxDb" id="30732-ENSOMEP00000003362"/>
<feature type="transmembrane region" description="Helical" evidence="5">
    <location>
        <begin position="142"/>
        <end position="159"/>
    </location>
</feature>
<proteinExistence type="predicted"/>
<dbReference type="InterPro" id="IPR036259">
    <property type="entry name" value="MFS_trans_sf"/>
</dbReference>